<dbReference type="EMBL" id="QGKW02002005">
    <property type="protein sequence ID" value="KAF2540020.1"/>
    <property type="molecule type" value="Genomic_DNA"/>
</dbReference>
<proteinExistence type="predicted"/>
<organism evidence="2 3">
    <name type="scientific">Brassica cretica</name>
    <name type="common">Mustard</name>
    <dbReference type="NCBI Taxonomy" id="69181"/>
    <lineage>
        <taxon>Eukaryota</taxon>
        <taxon>Viridiplantae</taxon>
        <taxon>Streptophyta</taxon>
        <taxon>Embryophyta</taxon>
        <taxon>Tracheophyta</taxon>
        <taxon>Spermatophyta</taxon>
        <taxon>Magnoliopsida</taxon>
        <taxon>eudicotyledons</taxon>
        <taxon>Gunneridae</taxon>
        <taxon>Pentapetalae</taxon>
        <taxon>rosids</taxon>
        <taxon>malvids</taxon>
        <taxon>Brassicales</taxon>
        <taxon>Brassicaceae</taxon>
        <taxon>Brassiceae</taxon>
        <taxon>Brassica</taxon>
    </lineage>
</organism>
<gene>
    <name evidence="2" type="ORF">F2Q68_00029248</name>
</gene>
<sequence>MKERQEKEFDRLGYEKLVEMAYQKSKASRRHHSASGKSSANKISKQAAFAFVKRTLARCREFEETGKSCFSESTFKNTLVAGLTQIEDNPMDKEPMGSQQPSSSLALRMTHDTENYANSSGNALREEKDGTMWSNRMKERELLLNDVGGAPLSSSTKGKRSDRDRDGKGHASSSRGGGTNKVGRPALSNNAKGERKTKTKPRQKTTPMFSSPSTSVNIMEQNRTSQSKPTNSNNSEFSNLETLDESEPLDLSGLQIPDGLGGPDDFDAQAGDLSSWLNIDDDVLQDNDIDLLGLQIPMDDLSDLNMMV</sequence>
<evidence type="ECO:0000313" key="3">
    <source>
        <dbReference type="Proteomes" id="UP000712281"/>
    </source>
</evidence>
<accession>A0A8S9G2D9</accession>
<feature type="region of interest" description="Disordered" evidence="1">
    <location>
        <begin position="144"/>
        <end position="238"/>
    </location>
</feature>
<dbReference type="Proteomes" id="UP000712281">
    <property type="component" value="Unassembled WGS sequence"/>
</dbReference>
<dbReference type="AlphaFoldDB" id="A0A8S9G2D9"/>
<dbReference type="PANTHER" id="PTHR31115">
    <property type="entry name" value="OS05G0107300 PROTEIN"/>
    <property type="match status" value="1"/>
</dbReference>
<feature type="compositionally biased region" description="Basic and acidic residues" evidence="1">
    <location>
        <begin position="159"/>
        <end position="169"/>
    </location>
</feature>
<reference evidence="2" key="1">
    <citation type="submission" date="2019-12" db="EMBL/GenBank/DDBJ databases">
        <title>Genome sequencing and annotation of Brassica cretica.</title>
        <authorList>
            <person name="Studholme D.J."/>
            <person name="Sarris P.F."/>
        </authorList>
    </citation>
    <scope>NUCLEOTIDE SEQUENCE</scope>
    <source>
        <strain evidence="2">PFS-001/15</strain>
        <tissue evidence="2">Leaf</tissue>
    </source>
</reference>
<dbReference type="PANTHER" id="PTHR31115:SF6">
    <property type="entry name" value="DUF3741 DOMAIN-CONTAINING PROTEIN"/>
    <property type="match status" value="1"/>
</dbReference>
<evidence type="ECO:0000313" key="2">
    <source>
        <dbReference type="EMBL" id="KAF2540020.1"/>
    </source>
</evidence>
<evidence type="ECO:0000256" key="1">
    <source>
        <dbReference type="SAM" id="MobiDB-lite"/>
    </source>
</evidence>
<feature type="compositionally biased region" description="Polar residues" evidence="1">
    <location>
        <begin position="208"/>
        <end position="238"/>
    </location>
</feature>
<name>A0A8S9G2D9_BRACR</name>
<comment type="caution">
    <text evidence="2">The sequence shown here is derived from an EMBL/GenBank/DDBJ whole genome shotgun (WGS) entry which is preliminary data.</text>
</comment>
<protein>
    <submittedName>
        <fullName evidence="2">Uncharacterized protein</fullName>
    </submittedName>
</protein>